<dbReference type="AlphaFoldDB" id="X8AFQ9"/>
<gene>
    <name evidence="2" type="ORF">I553_4626</name>
</gene>
<comment type="caution">
    <text evidence="2">The sequence shown here is derived from an EMBL/GenBank/DDBJ whole genome shotgun (WGS) entry which is preliminary data.</text>
</comment>
<accession>X8AFQ9</accession>
<proteinExistence type="predicted"/>
<dbReference type="EMBL" id="JAOB01000060">
    <property type="protein sequence ID" value="EUA30369.1"/>
    <property type="molecule type" value="Genomic_DNA"/>
</dbReference>
<dbReference type="Pfam" id="PF03446">
    <property type="entry name" value="NAD_binding_2"/>
    <property type="match status" value="1"/>
</dbReference>
<feature type="domain" description="6-phosphogluconate dehydrogenase NADP-binding" evidence="1">
    <location>
        <begin position="2"/>
        <end position="34"/>
    </location>
</feature>
<dbReference type="PATRIC" id="fig|1299334.3.peg.6299"/>
<evidence type="ECO:0000313" key="2">
    <source>
        <dbReference type="EMBL" id="EUA30369.1"/>
    </source>
</evidence>
<dbReference type="InterPro" id="IPR036291">
    <property type="entry name" value="NAD(P)-bd_dom_sf"/>
</dbReference>
<sequence length="38" mass="4016">MRIGFIGAGRMGRPMVARLVEGATTCVLWAARPKSALA</sequence>
<protein>
    <submittedName>
        <fullName evidence="2">NAD binding domain of 6-phosphogluconate dehydrogenase family protein</fullName>
    </submittedName>
</protein>
<evidence type="ECO:0000259" key="1">
    <source>
        <dbReference type="Pfam" id="PF03446"/>
    </source>
</evidence>
<organism evidence="2">
    <name type="scientific">Mycobacterium xenopi 4042</name>
    <dbReference type="NCBI Taxonomy" id="1299334"/>
    <lineage>
        <taxon>Bacteria</taxon>
        <taxon>Bacillati</taxon>
        <taxon>Actinomycetota</taxon>
        <taxon>Actinomycetes</taxon>
        <taxon>Mycobacteriales</taxon>
        <taxon>Mycobacteriaceae</taxon>
        <taxon>Mycobacterium</taxon>
    </lineage>
</organism>
<dbReference type="GO" id="GO:0050661">
    <property type="term" value="F:NADP binding"/>
    <property type="evidence" value="ECO:0007669"/>
    <property type="project" value="InterPro"/>
</dbReference>
<reference evidence="2" key="1">
    <citation type="submission" date="2014-01" db="EMBL/GenBank/DDBJ databases">
        <authorList>
            <person name="Brown-Elliot B."/>
            <person name="Wallace R."/>
            <person name="Lenaerts A."/>
            <person name="Ordway D."/>
            <person name="DeGroote M.A."/>
            <person name="Parker T."/>
            <person name="Sizemore C."/>
            <person name="Tallon L.J."/>
            <person name="Sadzewicz L.K."/>
            <person name="Sengamalay N."/>
            <person name="Fraser C.M."/>
            <person name="Hine E."/>
            <person name="Shefchek K.A."/>
            <person name="Das S.P."/>
            <person name="Tettelin H."/>
        </authorList>
    </citation>
    <scope>NUCLEOTIDE SEQUENCE [LARGE SCALE GENOMIC DNA]</scope>
    <source>
        <strain evidence="2">4042</strain>
    </source>
</reference>
<name>X8AFQ9_MYCXE</name>
<dbReference type="InterPro" id="IPR006115">
    <property type="entry name" value="6PGDH_NADP-bd"/>
</dbReference>
<dbReference type="Gene3D" id="3.40.50.720">
    <property type="entry name" value="NAD(P)-binding Rossmann-like Domain"/>
    <property type="match status" value="1"/>
</dbReference>
<dbReference type="SUPFAM" id="SSF51735">
    <property type="entry name" value="NAD(P)-binding Rossmann-fold domains"/>
    <property type="match status" value="1"/>
</dbReference>